<dbReference type="Pfam" id="PF25583">
    <property type="entry name" value="WCX"/>
    <property type="match status" value="1"/>
</dbReference>
<keyword evidence="4" id="KW-1185">Reference proteome</keyword>
<proteinExistence type="predicted"/>
<protein>
    <submittedName>
        <fullName evidence="3">Putative DNA-binding transcriptional regulator YafY</fullName>
    </submittedName>
</protein>
<keyword evidence="3" id="KW-0238">DNA-binding</keyword>
<gene>
    <name evidence="3" type="ORF">EDC34_101422</name>
</gene>
<dbReference type="OrthoDB" id="8595817at2"/>
<sequence length="332" mass="36980">MSKAAGLTAARYIALLQAIPRSPLKMTTAELESRLLVEGFEVSRRTIERDLHALSARFPLLLDDRSRPYGWSWSRGSGLMALPRLLPSQSVVLLLARAHLRALLPEALGKEIAPIFDAAEQALAHSGWKDWPARTVVIPQGLALMPPKIPVGTLVAVQSALSHRRCFSARYRTKGSKEAKEFLIHPLGLMVRGVILYLVCTTFDYDDVLQLALHRLSSVKELGLPAKQPQGFDFQAYAKAAGSKYRGRGRIMLVARFDPDAAEHLRETPLAADQAILDLKDGRVEVRATVEDDETLRWWLLGFGSMVEVIHPKRLRETFRDEVIAMVGVYSV</sequence>
<dbReference type="Proteomes" id="UP000295414">
    <property type="component" value="Unassembled WGS sequence"/>
</dbReference>
<dbReference type="AlphaFoldDB" id="A0A4R3NA23"/>
<dbReference type="PANTHER" id="PTHR34580">
    <property type="match status" value="1"/>
</dbReference>
<dbReference type="PANTHER" id="PTHR34580:SF1">
    <property type="entry name" value="PROTEIN PAFC"/>
    <property type="match status" value="1"/>
</dbReference>
<organism evidence="3 4">
    <name type="scientific">Thermomonas haemolytica</name>
    <dbReference type="NCBI Taxonomy" id="141949"/>
    <lineage>
        <taxon>Bacteria</taxon>
        <taxon>Pseudomonadati</taxon>
        <taxon>Pseudomonadota</taxon>
        <taxon>Gammaproteobacteria</taxon>
        <taxon>Lysobacterales</taxon>
        <taxon>Lysobacteraceae</taxon>
        <taxon>Thermomonas</taxon>
    </lineage>
</organism>
<evidence type="ECO:0000259" key="2">
    <source>
        <dbReference type="Pfam" id="PF25583"/>
    </source>
</evidence>
<dbReference type="RefSeq" id="WP_114959199.1">
    <property type="nucleotide sequence ID" value="NZ_MSZW01000034.1"/>
</dbReference>
<evidence type="ECO:0000313" key="4">
    <source>
        <dbReference type="Proteomes" id="UP000295414"/>
    </source>
</evidence>
<dbReference type="GO" id="GO:0003677">
    <property type="term" value="F:DNA binding"/>
    <property type="evidence" value="ECO:0007669"/>
    <property type="project" value="UniProtKB-KW"/>
</dbReference>
<reference evidence="3 4" key="1">
    <citation type="submission" date="2019-03" db="EMBL/GenBank/DDBJ databases">
        <title>Genomic Encyclopedia of Type Strains, Phase IV (KMG-IV): sequencing the most valuable type-strain genomes for metagenomic binning, comparative biology and taxonomic classification.</title>
        <authorList>
            <person name="Goeker M."/>
        </authorList>
    </citation>
    <scope>NUCLEOTIDE SEQUENCE [LARGE SCALE GENOMIC DNA]</scope>
    <source>
        <strain evidence="3 4">DSM 13605</strain>
    </source>
</reference>
<dbReference type="Pfam" id="PF13280">
    <property type="entry name" value="WYL"/>
    <property type="match status" value="1"/>
</dbReference>
<evidence type="ECO:0000313" key="3">
    <source>
        <dbReference type="EMBL" id="TCT26095.1"/>
    </source>
</evidence>
<comment type="caution">
    <text evidence="3">The sequence shown here is derived from an EMBL/GenBank/DDBJ whole genome shotgun (WGS) entry which is preliminary data.</text>
</comment>
<name>A0A4R3NA23_9GAMM</name>
<dbReference type="InterPro" id="IPR051534">
    <property type="entry name" value="CBASS_pafABC_assoc_protein"/>
</dbReference>
<evidence type="ECO:0000259" key="1">
    <source>
        <dbReference type="Pfam" id="PF13280"/>
    </source>
</evidence>
<dbReference type="InterPro" id="IPR026881">
    <property type="entry name" value="WYL_dom"/>
</dbReference>
<feature type="domain" description="WCX" evidence="2">
    <location>
        <begin position="253"/>
        <end position="326"/>
    </location>
</feature>
<accession>A0A4R3NA23</accession>
<dbReference type="InterPro" id="IPR057727">
    <property type="entry name" value="WCX_dom"/>
</dbReference>
<dbReference type="EMBL" id="SMAP01000001">
    <property type="protein sequence ID" value="TCT26095.1"/>
    <property type="molecule type" value="Genomic_DNA"/>
</dbReference>
<feature type="domain" description="WYL" evidence="1">
    <location>
        <begin position="153"/>
        <end position="220"/>
    </location>
</feature>
<dbReference type="PROSITE" id="PS52050">
    <property type="entry name" value="WYL"/>
    <property type="match status" value="1"/>
</dbReference>